<proteinExistence type="predicted"/>
<dbReference type="AlphaFoldDB" id="A0A8H6AHS1"/>
<gene>
    <name evidence="1" type="ORF">Bfra_010551</name>
</gene>
<dbReference type="Proteomes" id="UP000531561">
    <property type="component" value="Unassembled WGS sequence"/>
</dbReference>
<name>A0A8H6AHS1_9HELO</name>
<keyword evidence="2" id="KW-1185">Reference proteome</keyword>
<protein>
    <submittedName>
        <fullName evidence="1">Uncharacterized protein</fullName>
    </submittedName>
</protein>
<reference evidence="1 2" key="1">
    <citation type="journal article" date="2020" name="Phytopathology">
        <title>A high-quality genome resource of Botrytis fragariae, a new and rapidly spreading fungal pathogen causing strawberry gray mold in the U.S.A.</title>
        <authorList>
            <person name="Wu Y."/>
            <person name="Saski C.A."/>
            <person name="Schnabel G."/>
            <person name="Xiao S."/>
            <person name="Hu M."/>
        </authorList>
    </citation>
    <scope>NUCLEOTIDE SEQUENCE [LARGE SCALE GENOMIC DNA]</scope>
    <source>
        <strain evidence="1 2">BVB16</strain>
    </source>
</reference>
<accession>A0A8H6AHS1</accession>
<organism evidence="1 2">
    <name type="scientific">Botrytis fragariae</name>
    <dbReference type="NCBI Taxonomy" id="1964551"/>
    <lineage>
        <taxon>Eukaryota</taxon>
        <taxon>Fungi</taxon>
        <taxon>Dikarya</taxon>
        <taxon>Ascomycota</taxon>
        <taxon>Pezizomycotina</taxon>
        <taxon>Leotiomycetes</taxon>
        <taxon>Helotiales</taxon>
        <taxon>Sclerotiniaceae</taxon>
        <taxon>Botrytis</taxon>
    </lineage>
</organism>
<evidence type="ECO:0000313" key="2">
    <source>
        <dbReference type="Proteomes" id="UP000531561"/>
    </source>
</evidence>
<dbReference type="GeneID" id="59264574"/>
<evidence type="ECO:0000313" key="1">
    <source>
        <dbReference type="EMBL" id="KAF5867576.1"/>
    </source>
</evidence>
<comment type="caution">
    <text evidence="1">The sequence shown here is derived from an EMBL/GenBank/DDBJ whole genome shotgun (WGS) entry which is preliminary data.</text>
</comment>
<dbReference type="EMBL" id="JABFCT010000028">
    <property type="protein sequence ID" value="KAF5867576.1"/>
    <property type="molecule type" value="Genomic_DNA"/>
</dbReference>
<dbReference type="RefSeq" id="XP_037186525.1">
    <property type="nucleotide sequence ID" value="XM_037340882.1"/>
</dbReference>
<sequence>MGQCLRAWYWGQGKKENARGEIPEFGIYKITDERGCVQDGWSVLYAALFGVEWSAIRRVLFTTILLILCWP</sequence>